<keyword evidence="6" id="KW-1185">Reference proteome</keyword>
<gene>
    <name evidence="4" type="ORF">BKA21_000933</name>
    <name evidence="3" type="ORF">Col01nite_23400</name>
</gene>
<dbReference type="AlphaFoldDB" id="A0A7Y9JY35"/>
<keyword evidence="2" id="KW-0812">Transmembrane</keyword>
<proteinExistence type="predicted"/>
<dbReference type="Proteomes" id="UP000577956">
    <property type="component" value="Unassembled WGS sequence"/>
</dbReference>
<evidence type="ECO:0000313" key="3">
    <source>
        <dbReference type="EMBL" id="GIG33181.1"/>
    </source>
</evidence>
<evidence type="ECO:0000313" key="6">
    <source>
        <dbReference type="Proteomes" id="UP000618382"/>
    </source>
</evidence>
<organism evidence="4 5">
    <name type="scientific">Cellulomonas oligotrophica</name>
    <dbReference type="NCBI Taxonomy" id="931536"/>
    <lineage>
        <taxon>Bacteria</taxon>
        <taxon>Bacillati</taxon>
        <taxon>Actinomycetota</taxon>
        <taxon>Actinomycetes</taxon>
        <taxon>Micrococcales</taxon>
        <taxon>Cellulomonadaceae</taxon>
        <taxon>Cellulomonas</taxon>
    </lineage>
</organism>
<sequence>MSADEVYADRLRARFDEVVPTIAVDVDRVVPRARRRRAVLRGGAAALTVAVLVGAGWGAGAVLGAVPGPGLAPAGPTGLPSASPTAGEPVSSAPAQVPSEPAAAGPVVPAVADVAEDGTVTGVVGDPWAGDEPYWYVLSVGVDGTERRETWSSRERPGLGLSDGDAASAFAFGAPVVLGSFVLDGQRFEMLTDPTVLPTDGAALEAVLRASLQPDRGAGSDDDKVVEAVRSALDREGLMTPALRDAYWAAAALVPGVRVVAGEDAQGRPGEVLTYTASTGEEVVLVRDLSTGLLLQSGGTLILEQRVAGDPPVEPTLDVAGCVAWATC</sequence>
<dbReference type="EMBL" id="JACCBK010000001">
    <property type="protein sequence ID" value="NYD85384.1"/>
    <property type="molecule type" value="Genomic_DNA"/>
</dbReference>
<protein>
    <recommendedName>
        <fullName evidence="7">CU044_5270 family protein</fullName>
    </recommendedName>
</protein>
<accession>A0A7Y9JY35</accession>
<dbReference type="RefSeq" id="WP_140460804.1">
    <property type="nucleotide sequence ID" value="NZ_BAABFI010000005.1"/>
</dbReference>
<evidence type="ECO:0008006" key="7">
    <source>
        <dbReference type="Google" id="ProtNLM"/>
    </source>
</evidence>
<feature type="transmembrane region" description="Helical" evidence="2">
    <location>
        <begin position="38"/>
        <end position="59"/>
    </location>
</feature>
<dbReference type="Proteomes" id="UP000618382">
    <property type="component" value="Unassembled WGS sequence"/>
</dbReference>
<evidence type="ECO:0000313" key="5">
    <source>
        <dbReference type="Proteomes" id="UP000577956"/>
    </source>
</evidence>
<keyword evidence="2" id="KW-1133">Transmembrane helix</keyword>
<reference evidence="4 5" key="1">
    <citation type="submission" date="2020-07" db="EMBL/GenBank/DDBJ databases">
        <title>Sequencing the genomes of 1000 actinobacteria strains.</title>
        <authorList>
            <person name="Klenk H.-P."/>
        </authorList>
    </citation>
    <scope>NUCLEOTIDE SEQUENCE [LARGE SCALE GENOMIC DNA]</scope>
    <source>
        <strain evidence="4 5">DSM 24482</strain>
    </source>
</reference>
<dbReference type="EMBL" id="BONN01000006">
    <property type="protein sequence ID" value="GIG33181.1"/>
    <property type="molecule type" value="Genomic_DNA"/>
</dbReference>
<evidence type="ECO:0000256" key="2">
    <source>
        <dbReference type="SAM" id="Phobius"/>
    </source>
</evidence>
<evidence type="ECO:0000313" key="4">
    <source>
        <dbReference type="EMBL" id="NYD85384.1"/>
    </source>
</evidence>
<evidence type="ECO:0000256" key="1">
    <source>
        <dbReference type="SAM" id="MobiDB-lite"/>
    </source>
</evidence>
<name>A0A7Y9JY35_9CELL</name>
<keyword evidence="2" id="KW-0472">Membrane</keyword>
<comment type="caution">
    <text evidence="4">The sequence shown here is derived from an EMBL/GenBank/DDBJ whole genome shotgun (WGS) entry which is preliminary data.</text>
</comment>
<reference evidence="3 6" key="2">
    <citation type="submission" date="2021-01" db="EMBL/GenBank/DDBJ databases">
        <title>Whole genome shotgun sequence of Cellulomonas oligotrophica NBRC 109435.</title>
        <authorList>
            <person name="Komaki H."/>
            <person name="Tamura T."/>
        </authorList>
    </citation>
    <scope>NUCLEOTIDE SEQUENCE [LARGE SCALE GENOMIC DNA]</scope>
    <source>
        <strain evidence="3 6">NBRC 109435</strain>
    </source>
</reference>
<feature type="region of interest" description="Disordered" evidence="1">
    <location>
        <begin position="75"/>
        <end position="102"/>
    </location>
</feature>